<reference evidence="7" key="1">
    <citation type="submission" date="2025-08" db="UniProtKB">
        <authorList>
            <consortium name="Ensembl"/>
        </authorList>
    </citation>
    <scope>IDENTIFICATION</scope>
</reference>
<keyword evidence="3" id="KW-0732">Signal</keyword>
<dbReference type="AlphaFoldDB" id="A0A3B3SSN4"/>
<evidence type="ECO:0000313" key="7">
    <source>
        <dbReference type="Ensembl" id="ENSPKIP00000033340.1"/>
    </source>
</evidence>
<dbReference type="STRING" id="1676925.ENSPKIP00000033340"/>
<dbReference type="Proteomes" id="UP000261540">
    <property type="component" value="Unplaced"/>
</dbReference>
<dbReference type="PANTHER" id="PTHR23412:SF21">
    <property type="entry name" value="OTOANCORIN ISOFORM X1"/>
    <property type="match status" value="1"/>
</dbReference>
<evidence type="ECO:0000256" key="4">
    <source>
        <dbReference type="ARBA" id="ARBA00022889"/>
    </source>
</evidence>
<evidence type="ECO:0000256" key="6">
    <source>
        <dbReference type="ARBA" id="ARBA00023180"/>
    </source>
</evidence>
<keyword evidence="5" id="KW-0472">Membrane</keyword>
<evidence type="ECO:0000256" key="1">
    <source>
        <dbReference type="ARBA" id="ARBA00004370"/>
    </source>
</evidence>
<evidence type="ECO:0008006" key="9">
    <source>
        <dbReference type="Google" id="ProtNLM"/>
    </source>
</evidence>
<accession>A0A3B3SSN4</accession>
<sequence length="962" mass="103796">MGVFNDMFESISMDQKVKIMNWAKQQISQNCRVPLPSGPRPAVSPVAGTTDLCLPGTWLSAQVMHILRRFLTLLPPSEFKSVPKEQLCPFVQSDQFQVSFRKLGDDGSTLGKTLLSRVKQDCFSKQQEFLQNLDKLGPLTCFYGDATPLNVSLTELLLPQLADCSNSDADKLRTTLVKKLVSGKGNLSPESVMWLGPAVSALPASWLANLSLSIIQSNLASLGMAKWGPGQARVLANTLLQGAQSVSNSDLLSLGSVVRGVRSSLLCKVEAQGLLGSQGLGRLSQELSTLQKVALLDGLHRNISMPELVSGLPDGLLSHVSLEMLAKARLQSAEQVRDRSWSRAQAAFIMSKILSGKLALKELGKLGPAVQGVTCEMINRTNQSDVMEMIQMLALNAQWLSRTQALCANVKLFYNKDGNFSNFSSIDVNSIPAVMLLELNPKIIASLPKHQCSRFLEKMAVVNMSSLPIKSPSCQALADKALTCLGRNLSTLSPEDISHLGNLVCALDVRRFSGLSPEAINASLLALAKCPTLRRDNTEAIFTLLKTTYGDPSEWTATTVMSLGPLLLLNESILTSLPSEAWVKDALMNIKDSLPQTLYSGSPEVFPTLTDLNGLNRKLFILTTGSVPARTKRDVPAFSSISIPTVLEIEDLGERNVYWSPAQLAGISPQTFRDRVSTLGTVHNYSAMQLQALRNKTMEVWGQPGVLSEEQVQQLGCVTQSFLHTELQELNISSLDTLEMLSSCVWEQRQRTAVWLRFMNRTGCTPAKLGTMEIVGLGQFLCGLSAKEIGQLRPETCREALGALGRIHCPLDVAMQLKVQVLEAIGAPANWSAAQVNSAGNILAALNASELQSLSPSVLPFIQPSTIPLILPALLATLSPSQLKALGPDNAAVVTEAQKQPMTSEQRASLGDTGAVSSTGLVGTPAVSLPQRGGAPGLNSTTSVIVLQLFLLFVLKYSSGNY</sequence>
<proteinExistence type="inferred from homology"/>
<dbReference type="Ensembl" id="ENSPKIT00000014230.1">
    <property type="protein sequence ID" value="ENSPKIP00000033340.1"/>
    <property type="gene ID" value="ENSPKIG00000013094.1"/>
</dbReference>
<comment type="subcellular location">
    <subcellularLocation>
        <location evidence="1">Membrane</location>
    </subcellularLocation>
</comment>
<dbReference type="GO" id="GO:0007160">
    <property type="term" value="P:cell-matrix adhesion"/>
    <property type="evidence" value="ECO:0007669"/>
    <property type="project" value="TreeGrafter"/>
</dbReference>
<organism evidence="7 8">
    <name type="scientific">Paramormyrops kingsleyae</name>
    <dbReference type="NCBI Taxonomy" id="1676925"/>
    <lineage>
        <taxon>Eukaryota</taxon>
        <taxon>Metazoa</taxon>
        <taxon>Chordata</taxon>
        <taxon>Craniata</taxon>
        <taxon>Vertebrata</taxon>
        <taxon>Euteleostomi</taxon>
        <taxon>Actinopterygii</taxon>
        <taxon>Neopterygii</taxon>
        <taxon>Teleostei</taxon>
        <taxon>Osteoglossocephala</taxon>
        <taxon>Osteoglossomorpha</taxon>
        <taxon>Osteoglossiformes</taxon>
        <taxon>Mormyridae</taxon>
        <taxon>Paramormyrops</taxon>
    </lineage>
</organism>
<evidence type="ECO:0000256" key="3">
    <source>
        <dbReference type="ARBA" id="ARBA00022729"/>
    </source>
</evidence>
<protein>
    <recommendedName>
        <fullName evidence="9">Otoancorin</fullName>
    </recommendedName>
</protein>
<evidence type="ECO:0000256" key="5">
    <source>
        <dbReference type="ARBA" id="ARBA00023136"/>
    </source>
</evidence>
<evidence type="ECO:0000313" key="8">
    <source>
        <dbReference type="Proteomes" id="UP000261540"/>
    </source>
</evidence>
<dbReference type="GO" id="GO:0016020">
    <property type="term" value="C:membrane"/>
    <property type="evidence" value="ECO:0007669"/>
    <property type="project" value="UniProtKB-SubCell"/>
</dbReference>
<dbReference type="GeneTree" id="ENSGT00950000182957"/>
<name>A0A3B3SSN4_9TELE</name>
<evidence type="ECO:0000256" key="2">
    <source>
        <dbReference type="ARBA" id="ARBA00011016"/>
    </source>
</evidence>
<dbReference type="GO" id="GO:0009986">
    <property type="term" value="C:cell surface"/>
    <property type="evidence" value="ECO:0007669"/>
    <property type="project" value="TreeGrafter"/>
</dbReference>
<dbReference type="Pfam" id="PF06060">
    <property type="entry name" value="Mesothelin"/>
    <property type="match status" value="1"/>
</dbReference>
<reference evidence="7" key="2">
    <citation type="submission" date="2025-09" db="UniProtKB">
        <authorList>
            <consortium name="Ensembl"/>
        </authorList>
    </citation>
    <scope>IDENTIFICATION</scope>
</reference>
<keyword evidence="4" id="KW-0130">Cell adhesion</keyword>
<dbReference type="InterPro" id="IPR010335">
    <property type="entry name" value="Mesothelin"/>
</dbReference>
<keyword evidence="8" id="KW-1185">Reference proteome</keyword>
<dbReference type="InterPro" id="IPR026664">
    <property type="entry name" value="Stereocilin-rel"/>
</dbReference>
<keyword evidence="6" id="KW-0325">Glycoprotein</keyword>
<comment type="similarity">
    <text evidence="2">Belongs to the mesothelin family.</text>
</comment>
<dbReference type="PANTHER" id="PTHR23412">
    <property type="entry name" value="STEREOCILIN RELATED"/>
    <property type="match status" value="1"/>
</dbReference>